<evidence type="ECO:0000313" key="2">
    <source>
        <dbReference type="Proteomes" id="UP000230233"/>
    </source>
</evidence>
<dbReference type="InterPro" id="IPR015915">
    <property type="entry name" value="Kelch-typ_b-propeller"/>
</dbReference>
<dbReference type="OrthoDB" id="432528at2759"/>
<dbReference type="Proteomes" id="UP000230233">
    <property type="component" value="Chromosome V"/>
</dbReference>
<dbReference type="EMBL" id="PDUG01000005">
    <property type="protein sequence ID" value="PIC29032.1"/>
    <property type="molecule type" value="Genomic_DNA"/>
</dbReference>
<comment type="caution">
    <text evidence="1">The sequence shown here is derived from an EMBL/GenBank/DDBJ whole genome shotgun (WGS) entry which is preliminary data.</text>
</comment>
<dbReference type="FunFam" id="2.120.10.80:FF:000150">
    <property type="entry name" value="Protein CBG04780"/>
    <property type="match status" value="1"/>
</dbReference>
<dbReference type="GO" id="GO:0005737">
    <property type="term" value="C:cytoplasm"/>
    <property type="evidence" value="ECO:0007669"/>
    <property type="project" value="TreeGrafter"/>
</dbReference>
<dbReference type="AlphaFoldDB" id="A0A2G5TP58"/>
<protein>
    <recommendedName>
        <fullName evidence="3">Kelch domain-containing protein 3</fullName>
    </recommendedName>
</protein>
<dbReference type="PANTHER" id="PTHR46461">
    <property type="entry name" value="KELCH DOMAIN-CONTAINING PROTEIN 3"/>
    <property type="match status" value="1"/>
</dbReference>
<proteinExistence type="predicted"/>
<accession>A0A2G5TP58</accession>
<dbReference type="SUPFAM" id="SSF117281">
    <property type="entry name" value="Kelch motif"/>
    <property type="match status" value="1"/>
</dbReference>
<dbReference type="GO" id="GO:0003682">
    <property type="term" value="F:chromatin binding"/>
    <property type="evidence" value="ECO:0007669"/>
    <property type="project" value="InterPro"/>
</dbReference>
<dbReference type="PANTHER" id="PTHR46461:SF1">
    <property type="entry name" value="KELCH DOMAIN-CONTAINING PROTEIN 3"/>
    <property type="match status" value="1"/>
</dbReference>
<dbReference type="STRING" id="1611254.A0A2G5TP58"/>
<keyword evidence="2" id="KW-1185">Reference proteome</keyword>
<dbReference type="Gene3D" id="2.120.10.80">
    <property type="entry name" value="Kelch-type beta propeller"/>
    <property type="match status" value="2"/>
</dbReference>
<name>A0A2G5TP58_9PELO</name>
<dbReference type="FunFam" id="2.120.10.80:FF:000134">
    <property type="entry name" value="Kelch domain-containing protein, putative"/>
    <property type="match status" value="1"/>
</dbReference>
<dbReference type="InterPro" id="IPR052637">
    <property type="entry name" value="KLHDC3-like"/>
</dbReference>
<sequence>MISNSDDCMPREHVKLRDAEKLRGRSQYSRIINHSFQVYTFGGYCSGETTDPRDPVDVHVLDTQNFRWTKLNPCYMHEDAVCSLQEIHAKSAGSEKLGGTVPFQRYGHTAVEYDGKAYVWGGRNDDYGACNMLHEYDPEKNLWRKLEIKGFIPPARDGHTACIWNHQMYVFGGFEEDTQRFSQETYAFDFATATWRQIHTSGTAPLWRDFHTASVIDGVMYIFGGRSDHNGQVGDEHLFHTTQDLYDDSLMALDLETQEWTKVEARSPCRPGGRRSHSTWVHGGKMYMFGGYLGTRNKHYNELYCFDPKEESWSVIDVRGTYPTARRRHCSVISSGKVYIFGGTMPNPSTCHPLASPNAFNGNISPSGLSDLSDLHVLDFLPSLKMLAMRTIISDPAHSPSQMFASLSNELPADLRYEMYCQVAPNNVASSGPFRMDQSG</sequence>
<dbReference type="Pfam" id="PF24681">
    <property type="entry name" value="Kelch_KLHDC2_KLHL20_DRC7"/>
    <property type="match status" value="1"/>
</dbReference>
<gene>
    <name evidence="1" type="primary">Cni-F53E4.1</name>
    <name evidence="1" type="synonym">Cnig_chr_V.g20754</name>
    <name evidence="1" type="ORF">B9Z55_020754</name>
</gene>
<evidence type="ECO:0008006" key="3">
    <source>
        <dbReference type="Google" id="ProtNLM"/>
    </source>
</evidence>
<evidence type="ECO:0000313" key="1">
    <source>
        <dbReference type="EMBL" id="PIC29032.1"/>
    </source>
</evidence>
<organism evidence="1 2">
    <name type="scientific">Caenorhabditis nigoni</name>
    <dbReference type="NCBI Taxonomy" id="1611254"/>
    <lineage>
        <taxon>Eukaryota</taxon>
        <taxon>Metazoa</taxon>
        <taxon>Ecdysozoa</taxon>
        <taxon>Nematoda</taxon>
        <taxon>Chromadorea</taxon>
        <taxon>Rhabditida</taxon>
        <taxon>Rhabditina</taxon>
        <taxon>Rhabditomorpha</taxon>
        <taxon>Rhabditoidea</taxon>
        <taxon>Rhabditidae</taxon>
        <taxon>Peloderinae</taxon>
        <taxon>Caenorhabditis</taxon>
    </lineage>
</organism>
<reference evidence="2" key="1">
    <citation type="submission" date="2017-10" db="EMBL/GenBank/DDBJ databases">
        <title>Rapid genome shrinkage in a self-fertile nematode reveals novel sperm competition proteins.</title>
        <authorList>
            <person name="Yin D."/>
            <person name="Schwarz E.M."/>
            <person name="Thomas C.G."/>
            <person name="Felde R.L."/>
            <person name="Korf I.F."/>
            <person name="Cutter A.D."/>
            <person name="Schartner C.M."/>
            <person name="Ralston E.J."/>
            <person name="Meyer B.J."/>
            <person name="Haag E.S."/>
        </authorList>
    </citation>
    <scope>NUCLEOTIDE SEQUENCE [LARGE SCALE GENOMIC DNA]</scope>
    <source>
        <strain evidence="2">JU1422</strain>
    </source>
</reference>